<dbReference type="InterPro" id="IPR050638">
    <property type="entry name" value="AA-Vitamin_Transporters"/>
</dbReference>
<feature type="transmembrane region" description="Helical" evidence="6">
    <location>
        <begin position="44"/>
        <end position="62"/>
    </location>
</feature>
<keyword evidence="2" id="KW-1003">Cell membrane</keyword>
<evidence type="ECO:0000256" key="1">
    <source>
        <dbReference type="ARBA" id="ARBA00004651"/>
    </source>
</evidence>
<protein>
    <submittedName>
        <fullName evidence="8">O-acetylserine/cysteine exporter</fullName>
    </submittedName>
</protein>
<dbReference type="Pfam" id="PF00892">
    <property type="entry name" value="EamA"/>
    <property type="match status" value="2"/>
</dbReference>
<feature type="transmembrane region" description="Helical" evidence="6">
    <location>
        <begin position="157"/>
        <end position="176"/>
    </location>
</feature>
<keyword evidence="9" id="KW-1185">Reference proteome</keyword>
<feature type="domain" description="EamA" evidence="7">
    <location>
        <begin position="158"/>
        <end position="300"/>
    </location>
</feature>
<comment type="subcellular location">
    <subcellularLocation>
        <location evidence="1">Cell membrane</location>
        <topology evidence="1">Multi-pass membrane protein</topology>
    </subcellularLocation>
</comment>
<evidence type="ECO:0000259" key="7">
    <source>
        <dbReference type="Pfam" id="PF00892"/>
    </source>
</evidence>
<sequence length="314" mass="34208">MKCVNQEWWENMTLRDRLLALLVVVIWGMNFVVIKYGLQGVPPFLLAGLRFLLVGVPAIFFIPRPKLPWTWLVYYGLTMSFGQFALLFLAIKLGMPAGLASLVIQAQVFFTLLLGMVLMGDKLRVNHLAGIAVACAGMLLLALASLRHQLGGSAVPLAGLLLTLGAAFSWALGNMANKKIMATFPQQGILPLVVWSALIPVLPFLACSWLFDDRLQVVASLVHPQLSSVLVVLYLAFAATLFGYSVWGNLLARYETWRVAPLALLVPLVGLIGAWVIVGEALSVLQAAGALLVLCGMAVNMFGLPRWRQLGKRT</sequence>
<evidence type="ECO:0000313" key="8">
    <source>
        <dbReference type="EMBL" id="GAA3883239.1"/>
    </source>
</evidence>
<dbReference type="Gene3D" id="1.10.3730.20">
    <property type="match status" value="1"/>
</dbReference>
<keyword evidence="3 6" id="KW-0812">Transmembrane</keyword>
<feature type="transmembrane region" description="Helical" evidence="6">
    <location>
        <begin position="259"/>
        <end position="278"/>
    </location>
</feature>
<feature type="domain" description="EamA" evidence="7">
    <location>
        <begin position="18"/>
        <end position="142"/>
    </location>
</feature>
<evidence type="ECO:0000256" key="4">
    <source>
        <dbReference type="ARBA" id="ARBA00022989"/>
    </source>
</evidence>
<accession>A0ABP7KQR1</accession>
<evidence type="ECO:0000256" key="6">
    <source>
        <dbReference type="SAM" id="Phobius"/>
    </source>
</evidence>
<reference evidence="9" key="1">
    <citation type="journal article" date="2019" name="Int. J. Syst. Evol. Microbiol.">
        <title>The Global Catalogue of Microorganisms (GCM) 10K type strain sequencing project: providing services to taxonomists for standard genome sequencing and annotation.</title>
        <authorList>
            <consortium name="The Broad Institute Genomics Platform"/>
            <consortium name="The Broad Institute Genome Sequencing Center for Infectious Disease"/>
            <person name="Wu L."/>
            <person name="Ma J."/>
        </authorList>
    </citation>
    <scope>NUCLEOTIDE SEQUENCE [LARGE SCALE GENOMIC DNA]</scope>
    <source>
        <strain evidence="9">JCM 17201</strain>
    </source>
</reference>
<proteinExistence type="predicted"/>
<feature type="transmembrane region" description="Helical" evidence="6">
    <location>
        <begin position="125"/>
        <end position="145"/>
    </location>
</feature>
<keyword evidence="4 6" id="KW-1133">Transmembrane helix</keyword>
<feature type="transmembrane region" description="Helical" evidence="6">
    <location>
        <begin position="69"/>
        <end position="91"/>
    </location>
</feature>
<feature type="transmembrane region" description="Helical" evidence="6">
    <location>
        <begin position="97"/>
        <end position="118"/>
    </location>
</feature>
<dbReference type="Proteomes" id="UP001499994">
    <property type="component" value="Unassembled WGS sequence"/>
</dbReference>
<evidence type="ECO:0000313" key="9">
    <source>
        <dbReference type="Proteomes" id="UP001499994"/>
    </source>
</evidence>
<feature type="transmembrane region" description="Helical" evidence="6">
    <location>
        <begin position="18"/>
        <end position="38"/>
    </location>
</feature>
<dbReference type="SUPFAM" id="SSF103481">
    <property type="entry name" value="Multidrug resistance efflux transporter EmrE"/>
    <property type="match status" value="2"/>
</dbReference>
<keyword evidence="5 6" id="KW-0472">Membrane</keyword>
<feature type="transmembrane region" description="Helical" evidence="6">
    <location>
        <begin position="284"/>
        <end position="304"/>
    </location>
</feature>
<dbReference type="EMBL" id="BAABDG010000002">
    <property type="protein sequence ID" value="GAA3883239.1"/>
    <property type="molecule type" value="Genomic_DNA"/>
</dbReference>
<evidence type="ECO:0000256" key="5">
    <source>
        <dbReference type="ARBA" id="ARBA00023136"/>
    </source>
</evidence>
<dbReference type="PANTHER" id="PTHR32322:SF9">
    <property type="entry name" value="AMINO-ACID METABOLITE EFFLUX PUMP-RELATED"/>
    <property type="match status" value="1"/>
</dbReference>
<gene>
    <name evidence="8" type="primary">eamA</name>
    <name evidence="8" type="ORF">GCM10022405_05800</name>
</gene>
<dbReference type="InterPro" id="IPR037185">
    <property type="entry name" value="EmrE-like"/>
</dbReference>
<comment type="caution">
    <text evidence="8">The sequence shown here is derived from an EMBL/GenBank/DDBJ whole genome shotgun (WGS) entry which is preliminary data.</text>
</comment>
<feature type="transmembrane region" description="Helical" evidence="6">
    <location>
        <begin position="231"/>
        <end position="252"/>
    </location>
</feature>
<evidence type="ECO:0000256" key="2">
    <source>
        <dbReference type="ARBA" id="ARBA00022475"/>
    </source>
</evidence>
<evidence type="ECO:0000256" key="3">
    <source>
        <dbReference type="ARBA" id="ARBA00022692"/>
    </source>
</evidence>
<dbReference type="PANTHER" id="PTHR32322">
    <property type="entry name" value="INNER MEMBRANE TRANSPORTER"/>
    <property type="match status" value="1"/>
</dbReference>
<dbReference type="InterPro" id="IPR000620">
    <property type="entry name" value="EamA_dom"/>
</dbReference>
<feature type="transmembrane region" description="Helical" evidence="6">
    <location>
        <begin position="188"/>
        <end position="211"/>
    </location>
</feature>
<name>A0ABP7KQR1_9GAMM</name>
<organism evidence="8 9">
    <name type="scientific">Gibbsiella dentisursi</name>
    <dbReference type="NCBI Taxonomy" id="796890"/>
    <lineage>
        <taxon>Bacteria</taxon>
        <taxon>Pseudomonadati</taxon>
        <taxon>Pseudomonadota</taxon>
        <taxon>Gammaproteobacteria</taxon>
        <taxon>Enterobacterales</taxon>
        <taxon>Yersiniaceae</taxon>
        <taxon>Gibbsiella</taxon>
    </lineage>
</organism>